<protein>
    <submittedName>
        <fullName evidence="2">Uncharacterized protein</fullName>
    </submittedName>
</protein>
<comment type="caution">
    <text evidence="2">The sequence shown here is derived from an EMBL/GenBank/DDBJ whole genome shotgun (WGS) entry which is preliminary data.</text>
</comment>
<feature type="region of interest" description="Disordered" evidence="1">
    <location>
        <begin position="1"/>
        <end position="111"/>
    </location>
</feature>
<sequence>PSSAQPAARARAARGRRGAPGRACRAVLHRRPEAPPPVRPMGACAPGGERRGGAAEPAARRPEGGRAGGGAPPGARMVGGSPAAAEADLAAEPEDGPPVAESPGVRADGPACDGEVPAGFVAISGEADVVTALPDAMNPSKPSSGLFSLEDVIAAKEAARRLLPTCRLSEWQECWCTQEVVSVYLRGRQGDPKRAGQVLARALLWRQRYEDVLSGARVPRPVGDMRVIARSDSGHPISGEWSLRLSLVARGGGEDSSFNVHVSEAELRQSYTRAVRSL</sequence>
<feature type="non-terminal residue" evidence="2">
    <location>
        <position position="1"/>
    </location>
</feature>
<accession>A0ABN9U998</accession>
<evidence type="ECO:0000256" key="1">
    <source>
        <dbReference type="SAM" id="MobiDB-lite"/>
    </source>
</evidence>
<name>A0ABN9U998_9DINO</name>
<evidence type="ECO:0000313" key="3">
    <source>
        <dbReference type="Proteomes" id="UP001189429"/>
    </source>
</evidence>
<reference evidence="2" key="1">
    <citation type="submission" date="2023-10" db="EMBL/GenBank/DDBJ databases">
        <authorList>
            <person name="Chen Y."/>
            <person name="Shah S."/>
            <person name="Dougan E. K."/>
            <person name="Thang M."/>
            <person name="Chan C."/>
        </authorList>
    </citation>
    <scope>NUCLEOTIDE SEQUENCE [LARGE SCALE GENOMIC DNA]</scope>
</reference>
<feature type="compositionally biased region" description="Low complexity" evidence="1">
    <location>
        <begin position="73"/>
        <end position="88"/>
    </location>
</feature>
<organism evidence="2 3">
    <name type="scientific">Prorocentrum cordatum</name>
    <dbReference type="NCBI Taxonomy" id="2364126"/>
    <lineage>
        <taxon>Eukaryota</taxon>
        <taxon>Sar</taxon>
        <taxon>Alveolata</taxon>
        <taxon>Dinophyceae</taxon>
        <taxon>Prorocentrales</taxon>
        <taxon>Prorocentraceae</taxon>
        <taxon>Prorocentrum</taxon>
    </lineage>
</organism>
<feature type="non-terminal residue" evidence="2">
    <location>
        <position position="278"/>
    </location>
</feature>
<gene>
    <name evidence="2" type="ORF">PCOR1329_LOCUS46388</name>
</gene>
<proteinExistence type="predicted"/>
<dbReference type="EMBL" id="CAUYUJ010015582">
    <property type="protein sequence ID" value="CAK0855861.1"/>
    <property type="molecule type" value="Genomic_DNA"/>
</dbReference>
<dbReference type="InterPro" id="IPR036273">
    <property type="entry name" value="CRAL/TRIO_N_dom_sf"/>
</dbReference>
<dbReference type="Proteomes" id="UP001189429">
    <property type="component" value="Unassembled WGS sequence"/>
</dbReference>
<dbReference type="SUPFAM" id="SSF46938">
    <property type="entry name" value="CRAL/TRIO N-terminal domain"/>
    <property type="match status" value="1"/>
</dbReference>
<evidence type="ECO:0000313" key="2">
    <source>
        <dbReference type="EMBL" id="CAK0855861.1"/>
    </source>
</evidence>
<keyword evidence="3" id="KW-1185">Reference proteome</keyword>
<feature type="compositionally biased region" description="Basic and acidic residues" evidence="1">
    <location>
        <begin position="48"/>
        <end position="64"/>
    </location>
</feature>